<name>A0A371F9V4_MUCPR</name>
<proteinExistence type="predicted"/>
<accession>A0A371F9V4</accession>
<dbReference type="EMBL" id="QJKJ01009955">
    <property type="protein sequence ID" value="RDX75075.1"/>
    <property type="molecule type" value="Genomic_DNA"/>
</dbReference>
<dbReference type="AlphaFoldDB" id="A0A371F9V4"/>
<dbReference type="Proteomes" id="UP000257109">
    <property type="component" value="Unassembled WGS sequence"/>
</dbReference>
<reference evidence="2" key="1">
    <citation type="submission" date="2018-05" db="EMBL/GenBank/DDBJ databases">
        <title>Draft genome of Mucuna pruriens seed.</title>
        <authorList>
            <person name="Nnadi N.E."/>
            <person name="Vos R."/>
            <person name="Hasami M.H."/>
            <person name="Devisetty U.K."/>
            <person name="Aguiy J.C."/>
        </authorList>
    </citation>
    <scope>NUCLEOTIDE SEQUENCE [LARGE SCALE GENOMIC DNA]</scope>
    <source>
        <strain evidence="2">JCA_2017</strain>
    </source>
</reference>
<evidence type="ECO:0000256" key="1">
    <source>
        <dbReference type="SAM" id="MobiDB-lite"/>
    </source>
</evidence>
<sequence>MGTQGAINYNLELLPRQAGYPMALPPPKEAITPFIIHDLGAQDGGCLKNASLTFEDPRLSASGEPHSSHARPHNPLKQKSDDNPEHPSGQGANKKAYRESWSWAISQERYIREIEWDQALDEKEELKAALPESQKKEAEVSIQLSQLREKTRLLEDESARARLQSKHLENKRWKTLAELVEEQAKTIEAKIQAEAAT</sequence>
<organism evidence="2 3">
    <name type="scientific">Mucuna pruriens</name>
    <name type="common">Velvet bean</name>
    <name type="synonym">Dolichos pruriens</name>
    <dbReference type="NCBI Taxonomy" id="157652"/>
    <lineage>
        <taxon>Eukaryota</taxon>
        <taxon>Viridiplantae</taxon>
        <taxon>Streptophyta</taxon>
        <taxon>Embryophyta</taxon>
        <taxon>Tracheophyta</taxon>
        <taxon>Spermatophyta</taxon>
        <taxon>Magnoliopsida</taxon>
        <taxon>eudicotyledons</taxon>
        <taxon>Gunneridae</taxon>
        <taxon>Pentapetalae</taxon>
        <taxon>rosids</taxon>
        <taxon>fabids</taxon>
        <taxon>Fabales</taxon>
        <taxon>Fabaceae</taxon>
        <taxon>Papilionoideae</taxon>
        <taxon>50 kb inversion clade</taxon>
        <taxon>NPAAA clade</taxon>
        <taxon>indigoferoid/millettioid clade</taxon>
        <taxon>Phaseoleae</taxon>
        <taxon>Mucuna</taxon>
    </lineage>
</organism>
<evidence type="ECO:0000313" key="2">
    <source>
        <dbReference type="EMBL" id="RDX75075.1"/>
    </source>
</evidence>
<protein>
    <submittedName>
        <fullName evidence="2">Uncharacterized protein</fullName>
    </submittedName>
</protein>
<feature type="non-terminal residue" evidence="2">
    <location>
        <position position="1"/>
    </location>
</feature>
<gene>
    <name evidence="2" type="ORF">CR513_45087</name>
</gene>
<keyword evidence="3" id="KW-1185">Reference proteome</keyword>
<comment type="caution">
    <text evidence="2">The sequence shown here is derived from an EMBL/GenBank/DDBJ whole genome shotgun (WGS) entry which is preliminary data.</text>
</comment>
<feature type="region of interest" description="Disordered" evidence="1">
    <location>
        <begin position="57"/>
        <end position="97"/>
    </location>
</feature>
<evidence type="ECO:0000313" key="3">
    <source>
        <dbReference type="Proteomes" id="UP000257109"/>
    </source>
</evidence>